<organism evidence="1">
    <name type="scientific">Siphoviridae sp. ct5jB2</name>
    <dbReference type="NCBI Taxonomy" id="2825337"/>
    <lineage>
        <taxon>Viruses</taxon>
        <taxon>Duplodnaviria</taxon>
        <taxon>Heunggongvirae</taxon>
        <taxon>Uroviricota</taxon>
        <taxon>Caudoviricetes</taxon>
    </lineage>
</organism>
<proteinExistence type="predicted"/>
<name>A0A8S5TTQ9_9CAUD</name>
<protein>
    <submittedName>
        <fullName evidence="1">Uncharacterized protein</fullName>
    </submittedName>
</protein>
<dbReference type="EMBL" id="BK015927">
    <property type="protein sequence ID" value="DAF85579.1"/>
    <property type="molecule type" value="Genomic_DNA"/>
</dbReference>
<sequence>MKQKEYQKLLELVCNKQDSLLAHGLWDSEEYKQMERLKVKLKKKAKKTK</sequence>
<reference evidence="1" key="1">
    <citation type="journal article" date="2021" name="Proc. Natl. Acad. Sci. U.S.A.">
        <title>A Catalog of Tens of Thousands of Viruses from Human Metagenomes Reveals Hidden Associations with Chronic Diseases.</title>
        <authorList>
            <person name="Tisza M.J."/>
            <person name="Buck C.B."/>
        </authorList>
    </citation>
    <scope>NUCLEOTIDE SEQUENCE</scope>
    <source>
        <strain evidence="1">Ct5jB2</strain>
    </source>
</reference>
<evidence type="ECO:0000313" key="1">
    <source>
        <dbReference type="EMBL" id="DAF85579.1"/>
    </source>
</evidence>
<accession>A0A8S5TTQ9</accession>